<proteinExistence type="predicted"/>
<dbReference type="Proteomes" id="UP000184334">
    <property type="component" value="Unassembled WGS sequence"/>
</dbReference>
<dbReference type="RefSeq" id="WP_072864518.1">
    <property type="nucleotide sequence ID" value="NZ_FQUI01000017.1"/>
</dbReference>
<dbReference type="Gene3D" id="1.20.1260.10">
    <property type="match status" value="1"/>
</dbReference>
<protein>
    <recommendedName>
        <fullName evidence="1">DUF2202 domain-containing protein</fullName>
    </recommendedName>
</protein>
<dbReference type="OrthoDB" id="9801086at2"/>
<dbReference type="Pfam" id="PF09968">
    <property type="entry name" value="DUF2202"/>
    <property type="match status" value="1"/>
</dbReference>
<organism evidence="2 3">
    <name type="scientific">Marinitoga hydrogenitolerans (strain DSM 16785 / JCM 12826 / AT1271)</name>
    <dbReference type="NCBI Taxonomy" id="1122195"/>
    <lineage>
        <taxon>Bacteria</taxon>
        <taxon>Thermotogati</taxon>
        <taxon>Thermotogota</taxon>
        <taxon>Thermotogae</taxon>
        <taxon>Petrotogales</taxon>
        <taxon>Petrotogaceae</taxon>
        <taxon>Marinitoga</taxon>
    </lineage>
</organism>
<evidence type="ECO:0000259" key="1">
    <source>
        <dbReference type="Pfam" id="PF09968"/>
    </source>
</evidence>
<dbReference type="InterPro" id="IPR009078">
    <property type="entry name" value="Ferritin-like_SF"/>
</dbReference>
<name>A0A1M4WNU5_MARH1</name>
<gene>
    <name evidence="2" type="ORF">SAMN02745164_01222</name>
</gene>
<dbReference type="AlphaFoldDB" id="A0A1M4WNU5"/>
<dbReference type="InterPro" id="IPR012347">
    <property type="entry name" value="Ferritin-like"/>
</dbReference>
<feature type="domain" description="DUF2202" evidence="1">
    <location>
        <begin position="47"/>
        <end position="207"/>
    </location>
</feature>
<dbReference type="EMBL" id="FQUI01000017">
    <property type="protein sequence ID" value="SHE82981.1"/>
    <property type="molecule type" value="Genomic_DNA"/>
</dbReference>
<dbReference type="InterPro" id="IPR019243">
    <property type="entry name" value="DUF2202"/>
</dbReference>
<keyword evidence="3" id="KW-1185">Reference proteome</keyword>
<accession>A0A1M4WNU5</accession>
<dbReference type="CDD" id="cd01048">
    <property type="entry name" value="Ferritin_like_AB2"/>
    <property type="match status" value="1"/>
</dbReference>
<evidence type="ECO:0000313" key="2">
    <source>
        <dbReference type="EMBL" id="SHE82981.1"/>
    </source>
</evidence>
<dbReference type="SUPFAM" id="SSF47240">
    <property type="entry name" value="Ferritin-like"/>
    <property type="match status" value="1"/>
</dbReference>
<sequence>MKKKLASFIFTVFIFITIFSNLPTFTPIINKPIDVSTLPYETLSSTEINSIMRMREEEKLARDVYLTLYNAWEIQIFYNIATRAEQLHMDSVKALIDKYDLEDPVKDDTIGIFSDKEMQKLYYDLVTLGTKSEVDALKVGATIEDLDIFDLDLALKEVDNKDIILVYDALIKGSENHMRAFINTLKQYNAYYEPQFISIDRFDQILNDTNTMQNNGQQHKGGQK</sequence>
<reference evidence="2" key="1">
    <citation type="submission" date="2016-11" db="EMBL/GenBank/DDBJ databases">
        <authorList>
            <person name="Varghese N."/>
            <person name="Submissions S."/>
        </authorList>
    </citation>
    <scope>NUCLEOTIDE SEQUENCE [LARGE SCALE GENOMIC DNA]</scope>
    <source>
        <strain evidence="2">DSM 16785</strain>
    </source>
</reference>
<evidence type="ECO:0000313" key="3">
    <source>
        <dbReference type="Proteomes" id="UP000184334"/>
    </source>
</evidence>
<comment type="caution">
    <text evidence="2">The sequence shown here is derived from an EMBL/GenBank/DDBJ whole genome shotgun (WGS) entry which is preliminary data.</text>
</comment>